<dbReference type="RefSeq" id="WP_309798905.1">
    <property type="nucleotide sequence ID" value="NZ_BAAAHY010000005.1"/>
</dbReference>
<dbReference type="CDD" id="cd20293">
    <property type="entry name" value="cupin_HutD_N"/>
    <property type="match status" value="1"/>
</dbReference>
<dbReference type="Pfam" id="PF05962">
    <property type="entry name" value="HutD"/>
    <property type="match status" value="1"/>
</dbReference>
<dbReference type="Proteomes" id="UP001185069">
    <property type="component" value="Unassembled WGS sequence"/>
</dbReference>
<name>A0ABU1JCC5_9MICC</name>
<reference evidence="1 2" key="1">
    <citation type="submission" date="2023-07" db="EMBL/GenBank/DDBJ databases">
        <title>Sequencing the genomes of 1000 actinobacteria strains.</title>
        <authorList>
            <person name="Klenk H.-P."/>
        </authorList>
    </citation>
    <scope>NUCLEOTIDE SEQUENCE [LARGE SCALE GENOMIC DNA]</scope>
    <source>
        <strain evidence="1 2">DSM 14555</strain>
    </source>
</reference>
<dbReference type="EMBL" id="JAVDQF010000001">
    <property type="protein sequence ID" value="MDR6270082.1"/>
    <property type="molecule type" value="Genomic_DNA"/>
</dbReference>
<gene>
    <name evidence="1" type="ORF">JOE69_002320</name>
</gene>
<evidence type="ECO:0000313" key="2">
    <source>
        <dbReference type="Proteomes" id="UP001185069"/>
    </source>
</evidence>
<protein>
    <submittedName>
        <fullName evidence="1">Environmental stress-induced protein Ves</fullName>
    </submittedName>
</protein>
<dbReference type="PANTHER" id="PTHR37943:SF1">
    <property type="entry name" value="PROTEIN VES"/>
    <property type="match status" value="1"/>
</dbReference>
<dbReference type="InterPro" id="IPR014710">
    <property type="entry name" value="RmlC-like_jellyroll"/>
</dbReference>
<evidence type="ECO:0000313" key="1">
    <source>
        <dbReference type="EMBL" id="MDR6270082.1"/>
    </source>
</evidence>
<organism evidence="1 2">
    <name type="scientific">Arthrobacter russicus</name>
    <dbReference type="NCBI Taxonomy" id="172040"/>
    <lineage>
        <taxon>Bacteria</taxon>
        <taxon>Bacillati</taxon>
        <taxon>Actinomycetota</taxon>
        <taxon>Actinomycetes</taxon>
        <taxon>Micrococcales</taxon>
        <taxon>Micrococcaceae</taxon>
        <taxon>Arthrobacter</taxon>
    </lineage>
</organism>
<dbReference type="SUPFAM" id="SSF51182">
    <property type="entry name" value="RmlC-like cupins"/>
    <property type="match status" value="1"/>
</dbReference>
<comment type="caution">
    <text evidence="1">The sequence shown here is derived from an EMBL/GenBank/DDBJ whole genome shotgun (WGS) entry which is preliminary data.</text>
</comment>
<accession>A0ABU1JCC5</accession>
<dbReference type="InterPro" id="IPR011051">
    <property type="entry name" value="RmlC_Cupin_sf"/>
</dbReference>
<dbReference type="InterPro" id="IPR010282">
    <property type="entry name" value="Uncharacterised_HutD/Ves"/>
</dbReference>
<proteinExistence type="predicted"/>
<sequence length="190" mass="20070">MRVIRYAELKAQPWLNGGGNTRVLDADAPGSDFGWRISIASIDQAGPFSALPGIDRVITLIEGEFLLLDVDGAEHGLEKYRPFRFSGDSAVSGEPVGSSTDLNVMTRRGAFQGFTTVLELSKKRPHPVFPGQWAVLLQGAATVSVPGPDGSAGEPVALARYDAVVGHGEQAPELSGRGFVAIISIDPAQT</sequence>
<keyword evidence="2" id="KW-1185">Reference proteome</keyword>
<dbReference type="Gene3D" id="2.60.120.10">
    <property type="entry name" value="Jelly Rolls"/>
    <property type="match status" value="1"/>
</dbReference>
<dbReference type="PANTHER" id="PTHR37943">
    <property type="entry name" value="PROTEIN VES"/>
    <property type="match status" value="1"/>
</dbReference>